<gene>
    <name evidence="1" type="ORF">J2Z34_002776</name>
</gene>
<accession>A0ABS4G6R8</accession>
<dbReference type="PANTHER" id="PTHR34070">
    <property type="entry name" value="ARMADILLO-TYPE FOLD"/>
    <property type="match status" value="1"/>
</dbReference>
<evidence type="ECO:0000313" key="2">
    <source>
        <dbReference type="Proteomes" id="UP001519271"/>
    </source>
</evidence>
<dbReference type="Proteomes" id="UP001519271">
    <property type="component" value="Unassembled WGS sequence"/>
</dbReference>
<keyword evidence="2" id="KW-1185">Reference proteome</keyword>
<dbReference type="CDD" id="cd06561">
    <property type="entry name" value="AlkD_like"/>
    <property type="match status" value="1"/>
</dbReference>
<organism evidence="1 2">
    <name type="scientific">Youngiibacter multivorans</name>
    <dbReference type="NCBI Taxonomy" id="937251"/>
    <lineage>
        <taxon>Bacteria</taxon>
        <taxon>Bacillati</taxon>
        <taxon>Bacillota</taxon>
        <taxon>Clostridia</taxon>
        <taxon>Eubacteriales</taxon>
        <taxon>Clostridiaceae</taxon>
        <taxon>Youngiibacter</taxon>
    </lineage>
</organism>
<dbReference type="RefSeq" id="WP_209460444.1">
    <property type="nucleotide sequence ID" value="NZ_JAGGKC010000026.1"/>
</dbReference>
<dbReference type="Gene3D" id="1.25.10.90">
    <property type="match status" value="1"/>
</dbReference>
<evidence type="ECO:0000313" key="1">
    <source>
        <dbReference type="EMBL" id="MBP1920265.1"/>
    </source>
</evidence>
<protein>
    <submittedName>
        <fullName evidence="1">3-methyladenine DNA glycosylase AlkD</fullName>
    </submittedName>
</protein>
<proteinExistence type="predicted"/>
<dbReference type="InterPro" id="IPR014825">
    <property type="entry name" value="DNA_alkylation"/>
</dbReference>
<dbReference type="SUPFAM" id="SSF48371">
    <property type="entry name" value="ARM repeat"/>
    <property type="match status" value="1"/>
</dbReference>
<comment type="caution">
    <text evidence="1">The sequence shown here is derived from an EMBL/GenBank/DDBJ whole genome shotgun (WGS) entry which is preliminary data.</text>
</comment>
<dbReference type="PANTHER" id="PTHR34070:SF1">
    <property type="entry name" value="DNA ALKYLATION REPAIR PROTEIN"/>
    <property type="match status" value="1"/>
</dbReference>
<dbReference type="InterPro" id="IPR016024">
    <property type="entry name" value="ARM-type_fold"/>
</dbReference>
<sequence length="227" mass="26137">MVSEIRKRLLESAEDGYRTFTAGLLPGTENILGVRLPNLRKIAREIAKSEWRAYVESADTLYYEETMLQGIVIGYAKAEAEEKLELARLFIPRINNWGVCDSFCSGLKFTSKNLGLVWDFILPYAASTEEFESRFAFVMMLNYYVNEEYIGKVLLSASRPASNRYYAVVAAAWTLSICYVRFPEKTLPVIKDESMDDQLRRMAIRKIIESRQVPDSAKELVRMLRKK</sequence>
<dbReference type="EMBL" id="JAGGKC010000026">
    <property type="protein sequence ID" value="MBP1920265.1"/>
    <property type="molecule type" value="Genomic_DNA"/>
</dbReference>
<reference evidence="1 2" key="1">
    <citation type="submission" date="2021-03" db="EMBL/GenBank/DDBJ databases">
        <title>Genomic Encyclopedia of Type Strains, Phase IV (KMG-IV): sequencing the most valuable type-strain genomes for metagenomic binning, comparative biology and taxonomic classification.</title>
        <authorList>
            <person name="Goeker M."/>
        </authorList>
    </citation>
    <scope>NUCLEOTIDE SEQUENCE [LARGE SCALE GENOMIC DNA]</scope>
    <source>
        <strain evidence="1 2">DSM 6139</strain>
    </source>
</reference>
<dbReference type="Pfam" id="PF08713">
    <property type="entry name" value="DNA_alkylation"/>
    <property type="match status" value="1"/>
</dbReference>
<name>A0ABS4G6R8_9CLOT</name>